<evidence type="ECO:0000313" key="20">
    <source>
        <dbReference type="Proteomes" id="UP000247409"/>
    </source>
</evidence>
<keyword evidence="14" id="KW-0342">GTP-binding</keyword>
<dbReference type="EMBL" id="NBIV01000045">
    <property type="protein sequence ID" value="PXF46068.1"/>
    <property type="molecule type" value="Genomic_DNA"/>
</dbReference>
<evidence type="ECO:0000256" key="16">
    <source>
        <dbReference type="ARBA" id="ARBA00024013"/>
    </source>
</evidence>
<keyword evidence="20" id="KW-1185">Reference proteome</keyword>
<keyword evidence="4" id="KW-0150">Chloroplast</keyword>
<comment type="cofactor">
    <cofactor evidence="1">
        <name>Mg(2+)</name>
        <dbReference type="ChEBI" id="CHEBI:18420"/>
    </cofactor>
</comment>
<feature type="region of interest" description="Disordered" evidence="17">
    <location>
        <begin position="295"/>
        <end position="385"/>
    </location>
</feature>
<evidence type="ECO:0000256" key="11">
    <source>
        <dbReference type="ARBA" id="ARBA00022842"/>
    </source>
</evidence>
<keyword evidence="6" id="KW-0812">Transmembrane</keyword>
<name>A0A2V3IV98_9FLOR</name>
<evidence type="ECO:0000256" key="15">
    <source>
        <dbReference type="ARBA" id="ARBA00023136"/>
    </source>
</evidence>
<dbReference type="InterPro" id="IPR006703">
    <property type="entry name" value="G_AIG1"/>
</dbReference>
<feature type="compositionally biased region" description="Basic and acidic residues" evidence="17">
    <location>
        <begin position="299"/>
        <end position="320"/>
    </location>
</feature>
<dbReference type="OrthoDB" id="8954335at2759"/>
<keyword evidence="3" id="KW-0813">Transport</keyword>
<keyword evidence="8" id="KW-0547">Nucleotide-binding</keyword>
<evidence type="ECO:0000256" key="14">
    <source>
        <dbReference type="ARBA" id="ARBA00023134"/>
    </source>
</evidence>
<dbReference type="GO" id="GO:0009707">
    <property type="term" value="C:chloroplast outer membrane"/>
    <property type="evidence" value="ECO:0007669"/>
    <property type="project" value="UniProtKB-SubCell"/>
</dbReference>
<evidence type="ECO:0000256" key="7">
    <source>
        <dbReference type="ARBA" id="ARBA00022723"/>
    </source>
</evidence>
<evidence type="ECO:0000256" key="17">
    <source>
        <dbReference type="SAM" id="MobiDB-lite"/>
    </source>
</evidence>
<evidence type="ECO:0000256" key="1">
    <source>
        <dbReference type="ARBA" id="ARBA00001946"/>
    </source>
</evidence>
<dbReference type="GO" id="GO:0046872">
    <property type="term" value="F:metal ion binding"/>
    <property type="evidence" value="ECO:0007669"/>
    <property type="project" value="UniProtKB-KW"/>
</dbReference>
<evidence type="ECO:0000256" key="10">
    <source>
        <dbReference type="ARBA" id="ARBA00022805"/>
    </source>
</evidence>
<accession>A0A2V3IV98</accession>
<proteinExistence type="predicted"/>
<dbReference type="InterPro" id="IPR027417">
    <property type="entry name" value="P-loop_NTPase"/>
</dbReference>
<dbReference type="Gene3D" id="3.40.50.300">
    <property type="entry name" value="P-loop containing nucleotide triphosphate hydrolases"/>
    <property type="match status" value="1"/>
</dbReference>
<dbReference type="SUPFAM" id="SSF52540">
    <property type="entry name" value="P-loop containing nucleoside triphosphate hydrolases"/>
    <property type="match status" value="1"/>
</dbReference>
<dbReference type="PANTHER" id="PTHR10903:SF135">
    <property type="entry name" value="TRANSLOCASE OF CHLOROPLAST 120, CHLOROPLASTIC-RELATED"/>
    <property type="match status" value="1"/>
</dbReference>
<protein>
    <submittedName>
        <fullName evidence="19">Immune-associated nucleotide-binding protein 7</fullName>
    </submittedName>
</protein>
<feature type="domain" description="AIG1-type G" evidence="18">
    <location>
        <begin position="391"/>
        <end position="560"/>
    </location>
</feature>
<evidence type="ECO:0000256" key="5">
    <source>
        <dbReference type="ARBA" id="ARBA00022640"/>
    </source>
</evidence>
<evidence type="ECO:0000256" key="12">
    <source>
        <dbReference type="ARBA" id="ARBA00022927"/>
    </source>
</evidence>
<dbReference type="InterPro" id="IPR045058">
    <property type="entry name" value="GIMA/IAN/Toc"/>
</dbReference>
<dbReference type="Pfam" id="PF04548">
    <property type="entry name" value="AIG1"/>
    <property type="match status" value="1"/>
</dbReference>
<evidence type="ECO:0000256" key="9">
    <source>
        <dbReference type="ARBA" id="ARBA00022801"/>
    </source>
</evidence>
<comment type="caution">
    <text evidence="19">The sequence shown here is derived from an EMBL/GenBank/DDBJ whole genome shotgun (WGS) entry which is preliminary data.</text>
</comment>
<reference evidence="19 20" key="1">
    <citation type="journal article" date="2018" name="Mol. Biol. Evol.">
        <title>Analysis of the draft genome of the red seaweed Gracilariopsis chorda provides insights into genome size evolution in Rhodophyta.</title>
        <authorList>
            <person name="Lee J."/>
            <person name="Yang E.C."/>
            <person name="Graf L."/>
            <person name="Yang J.H."/>
            <person name="Qiu H."/>
            <person name="Zel Zion U."/>
            <person name="Chan C.X."/>
            <person name="Stephens T.G."/>
            <person name="Weber A.P.M."/>
            <person name="Boo G.H."/>
            <person name="Boo S.M."/>
            <person name="Kim K.M."/>
            <person name="Shin Y."/>
            <person name="Jung M."/>
            <person name="Lee S.J."/>
            <person name="Yim H.S."/>
            <person name="Lee J.H."/>
            <person name="Bhattacharya D."/>
            <person name="Yoon H.S."/>
        </authorList>
    </citation>
    <scope>NUCLEOTIDE SEQUENCE [LARGE SCALE GENOMIC DNA]</scope>
    <source>
        <strain evidence="19 20">SKKU-2015</strain>
        <tissue evidence="19">Whole body</tissue>
    </source>
</reference>
<keyword evidence="7" id="KW-0479">Metal-binding</keyword>
<keyword evidence="15" id="KW-0472">Membrane</keyword>
<gene>
    <name evidence="19" type="ORF">BWQ96_04168</name>
</gene>
<evidence type="ECO:0000313" key="19">
    <source>
        <dbReference type="EMBL" id="PXF46068.1"/>
    </source>
</evidence>
<evidence type="ECO:0000256" key="3">
    <source>
        <dbReference type="ARBA" id="ARBA00022448"/>
    </source>
</evidence>
<comment type="subcellular location">
    <subcellularLocation>
        <location evidence="2">Membrane</location>
        <topology evidence="2">Single-pass membrane protein</topology>
    </subcellularLocation>
    <subcellularLocation>
        <location evidence="16">Plastid</location>
        <location evidence="16">Chloroplast outer membrane</location>
    </subcellularLocation>
</comment>
<keyword evidence="10" id="KW-1002">Plastid outer membrane</keyword>
<keyword evidence="5" id="KW-0934">Plastid</keyword>
<keyword evidence="13" id="KW-1133">Transmembrane helix</keyword>
<keyword evidence="12" id="KW-0653">Protein transport</keyword>
<dbReference type="Proteomes" id="UP000247409">
    <property type="component" value="Unassembled WGS sequence"/>
</dbReference>
<dbReference type="GO" id="GO:0016787">
    <property type="term" value="F:hydrolase activity"/>
    <property type="evidence" value="ECO:0007669"/>
    <property type="project" value="UniProtKB-KW"/>
</dbReference>
<evidence type="ECO:0000256" key="13">
    <source>
        <dbReference type="ARBA" id="ARBA00022989"/>
    </source>
</evidence>
<dbReference type="PANTHER" id="PTHR10903">
    <property type="entry name" value="GTPASE, IMAP FAMILY MEMBER-RELATED"/>
    <property type="match status" value="1"/>
</dbReference>
<evidence type="ECO:0000256" key="6">
    <source>
        <dbReference type="ARBA" id="ARBA00022692"/>
    </source>
</evidence>
<evidence type="ECO:0000256" key="4">
    <source>
        <dbReference type="ARBA" id="ARBA00022528"/>
    </source>
</evidence>
<sequence>MAETIVFKKVLTGMMMVLRRSLSKSKLESDLCRATEKEVEDFHGILQSLKSRSEGISIEFDSACDSLYTATTGDVEHEPQESSMPANGRDEWLSAFFKMILVMLRGTAIETIQIEINDIKRPSEIIKLGSSSCSFHANESEETIFQSLKEQKMLDTLFCPEKNAFDTCCGLLTIYISATGKPEVPTLEDFVIATGMLYQFGKSLREWSRQLRNAILEVEGDGIVLRGSKNDASSIRVRYNWPNLFQMISMLEEQRSHSTDVEVALEYTSANETEELDENCESPKAQNTDSEIFKAAQNSDKENSHQKEDDRDSKETKSQSEIHPAVSASLALSPHLPNGLQSDTKSEQVKPNSRLGKTGLEYEPHPVESSQTSRSQNEPYSDERETAQVKNVFLLGLTGEGKSTLANAITKSEQFAVSHASTGTREVSNALVETDEKVSIMVWDTPGMNDERGSDNYFHKELGRVITRTQTAAAIVYVCKQGGRVPASLKETTIRYRKSLGESLMSCLCVCVGMNATIEEKATLEAITQYWRHELYSTLGYNLPEERIFFFDARNTDGQPEFKRFEKWIANASVRRLGVGNTVFEGLRQVRNGTAVQQTRKDMALGSKENVKAITEDVSSYAVKMIKYSQHGTAKVQICLYMTDKSLMDGKIHISKNRLLSRLKRRTSEEHPRRIEFSGSGDKAVKVLNSVLRGRDNVEKVAELLYSAEKENLVVVKMHERVDRSRTQTELVFCYAFVDIDSVLSTEVKRKLEASEVM</sequence>
<keyword evidence="11" id="KW-0460">Magnesium</keyword>
<keyword evidence="9" id="KW-0378">Hydrolase</keyword>
<evidence type="ECO:0000256" key="8">
    <source>
        <dbReference type="ARBA" id="ARBA00022741"/>
    </source>
</evidence>
<organism evidence="19 20">
    <name type="scientific">Gracilariopsis chorda</name>
    <dbReference type="NCBI Taxonomy" id="448386"/>
    <lineage>
        <taxon>Eukaryota</taxon>
        <taxon>Rhodophyta</taxon>
        <taxon>Florideophyceae</taxon>
        <taxon>Rhodymeniophycidae</taxon>
        <taxon>Gracilariales</taxon>
        <taxon>Gracilariaceae</taxon>
        <taxon>Gracilariopsis</taxon>
    </lineage>
</organism>
<feature type="compositionally biased region" description="Polar residues" evidence="17">
    <location>
        <begin position="368"/>
        <end position="379"/>
    </location>
</feature>
<dbReference type="GO" id="GO:0005525">
    <property type="term" value="F:GTP binding"/>
    <property type="evidence" value="ECO:0007669"/>
    <property type="project" value="UniProtKB-KW"/>
</dbReference>
<evidence type="ECO:0000256" key="2">
    <source>
        <dbReference type="ARBA" id="ARBA00004167"/>
    </source>
</evidence>
<dbReference type="GO" id="GO:0015031">
    <property type="term" value="P:protein transport"/>
    <property type="evidence" value="ECO:0007669"/>
    <property type="project" value="UniProtKB-KW"/>
</dbReference>
<dbReference type="AlphaFoldDB" id="A0A2V3IV98"/>
<evidence type="ECO:0000259" key="18">
    <source>
        <dbReference type="Pfam" id="PF04548"/>
    </source>
</evidence>